<dbReference type="SUPFAM" id="SSF56235">
    <property type="entry name" value="N-terminal nucleophile aminohydrolases (Ntn hydrolases)"/>
    <property type="match status" value="1"/>
</dbReference>
<sequence>DSAGNVVAATQTLNGLFGACVQVPGTGMIANNYMYNFDPHPGRALSIQPGKRVFTSMAPMMAVRDGRLAFALGLPGALRIFPSALQAIVNLIDHGMTLQEAVEAPRIWTEGGVLEVEDAFPDAVITELRDRGHEVLRVPRIGGGMNAVSLDRDGTLTGAACWRADGTPVAVAGGLARAGVRFSI</sequence>
<protein>
    <submittedName>
        <fullName evidence="5">Similar to Gamma-glutamyltranspeptidase</fullName>
    </submittedName>
</protein>
<dbReference type="InterPro" id="IPR051792">
    <property type="entry name" value="GGT_bact"/>
</dbReference>
<dbReference type="InterPro" id="IPR029055">
    <property type="entry name" value="Ntn_hydrolases_N"/>
</dbReference>
<evidence type="ECO:0000313" key="5">
    <source>
        <dbReference type="EMBL" id="CAA9305699.1"/>
    </source>
</evidence>
<reference evidence="5" key="1">
    <citation type="submission" date="2020-02" db="EMBL/GenBank/DDBJ databases">
        <authorList>
            <person name="Meier V. D."/>
        </authorList>
    </citation>
    <scope>NUCLEOTIDE SEQUENCE</scope>
    <source>
        <strain evidence="5">AVDCRST_MAG90</strain>
    </source>
</reference>
<evidence type="ECO:0000256" key="1">
    <source>
        <dbReference type="ARBA" id="ARBA00009381"/>
    </source>
</evidence>
<accession>A0A6J4KGX1</accession>
<evidence type="ECO:0000256" key="3">
    <source>
        <dbReference type="ARBA" id="ARBA00022801"/>
    </source>
</evidence>
<organism evidence="5">
    <name type="scientific">uncultured Microvirga sp</name>
    <dbReference type="NCBI Taxonomy" id="412392"/>
    <lineage>
        <taxon>Bacteria</taxon>
        <taxon>Pseudomonadati</taxon>
        <taxon>Pseudomonadota</taxon>
        <taxon>Alphaproteobacteria</taxon>
        <taxon>Hyphomicrobiales</taxon>
        <taxon>Methylobacteriaceae</taxon>
        <taxon>Microvirga</taxon>
        <taxon>environmental samples</taxon>
    </lineage>
</organism>
<evidence type="ECO:0000256" key="4">
    <source>
        <dbReference type="ARBA" id="ARBA00023145"/>
    </source>
</evidence>
<dbReference type="AlphaFoldDB" id="A0A6J4KGX1"/>
<keyword evidence="4" id="KW-0865">Zymogen</keyword>
<gene>
    <name evidence="5" type="ORF">AVDCRST_MAG90-90</name>
</gene>
<dbReference type="PRINTS" id="PR01210">
    <property type="entry name" value="GGTRANSPTASE"/>
</dbReference>
<keyword evidence="2" id="KW-0808">Transferase</keyword>
<dbReference type="InterPro" id="IPR043137">
    <property type="entry name" value="GGT_ssub_C"/>
</dbReference>
<feature type="non-terminal residue" evidence="5">
    <location>
        <position position="1"/>
    </location>
</feature>
<comment type="similarity">
    <text evidence="1">Belongs to the gamma-glutamyltransferase family.</text>
</comment>
<evidence type="ECO:0000256" key="2">
    <source>
        <dbReference type="ARBA" id="ARBA00022679"/>
    </source>
</evidence>
<dbReference type="EMBL" id="CADCUC010000019">
    <property type="protein sequence ID" value="CAA9305699.1"/>
    <property type="molecule type" value="Genomic_DNA"/>
</dbReference>
<dbReference type="Gene3D" id="3.60.20.40">
    <property type="match status" value="1"/>
</dbReference>
<dbReference type="PANTHER" id="PTHR43199:SF1">
    <property type="entry name" value="GLUTATHIONE HYDROLASE PROENZYME"/>
    <property type="match status" value="1"/>
</dbReference>
<keyword evidence="3" id="KW-0378">Hydrolase</keyword>
<proteinExistence type="inferred from homology"/>
<dbReference type="Pfam" id="PF01019">
    <property type="entry name" value="G_glu_transpept"/>
    <property type="match status" value="1"/>
</dbReference>
<dbReference type="GO" id="GO:0016787">
    <property type="term" value="F:hydrolase activity"/>
    <property type="evidence" value="ECO:0007669"/>
    <property type="project" value="UniProtKB-KW"/>
</dbReference>
<name>A0A6J4KGX1_9HYPH</name>
<dbReference type="PANTHER" id="PTHR43199">
    <property type="entry name" value="GLUTATHIONE HYDROLASE"/>
    <property type="match status" value="1"/>
</dbReference>
<dbReference type="GO" id="GO:0016740">
    <property type="term" value="F:transferase activity"/>
    <property type="evidence" value="ECO:0007669"/>
    <property type="project" value="UniProtKB-KW"/>
</dbReference>